<dbReference type="EMBL" id="BLPG01000003">
    <property type="protein sequence ID" value="GFJ96652.1"/>
    <property type="molecule type" value="Genomic_DNA"/>
</dbReference>
<sequence length="69" mass="7534">MRAPLPTANPRTPWREAEFCVLDLETTGLDLRRDEIVAYGAAIVRPGPVAQAAWVERAFLERADTGPAG</sequence>
<proteinExistence type="predicted"/>
<dbReference type="SUPFAM" id="SSF53098">
    <property type="entry name" value="Ribonuclease H-like"/>
    <property type="match status" value="1"/>
</dbReference>
<name>A0A6V8LHE5_9ACTN</name>
<reference evidence="1 2" key="2">
    <citation type="submission" date="2020-03" db="EMBL/GenBank/DDBJ databases">
        <authorList>
            <person name="Ichikawa N."/>
            <person name="Kimura A."/>
            <person name="Kitahashi Y."/>
            <person name="Uohara A."/>
        </authorList>
    </citation>
    <scope>NUCLEOTIDE SEQUENCE [LARGE SCALE GENOMIC DNA]</scope>
    <source>
        <strain evidence="1 2">NBRC 108638</strain>
    </source>
</reference>
<dbReference type="Proteomes" id="UP000482960">
    <property type="component" value="Unassembled WGS sequence"/>
</dbReference>
<dbReference type="GO" id="GO:0003676">
    <property type="term" value="F:nucleic acid binding"/>
    <property type="evidence" value="ECO:0007669"/>
    <property type="project" value="InterPro"/>
</dbReference>
<gene>
    <name evidence="1" type="ORF">Prum_102940</name>
</gene>
<evidence type="ECO:0000313" key="2">
    <source>
        <dbReference type="Proteomes" id="UP000482960"/>
    </source>
</evidence>
<protein>
    <recommendedName>
        <fullName evidence="3">Exonuclease domain-containing protein</fullName>
    </recommendedName>
</protein>
<evidence type="ECO:0000313" key="1">
    <source>
        <dbReference type="EMBL" id="GFJ96652.1"/>
    </source>
</evidence>
<organism evidence="1 2">
    <name type="scientific">Phytohabitans rumicis</name>
    <dbReference type="NCBI Taxonomy" id="1076125"/>
    <lineage>
        <taxon>Bacteria</taxon>
        <taxon>Bacillati</taxon>
        <taxon>Actinomycetota</taxon>
        <taxon>Actinomycetes</taxon>
        <taxon>Micromonosporales</taxon>
        <taxon>Micromonosporaceae</taxon>
    </lineage>
</organism>
<evidence type="ECO:0008006" key="3">
    <source>
        <dbReference type="Google" id="ProtNLM"/>
    </source>
</evidence>
<reference evidence="1 2" key="1">
    <citation type="submission" date="2020-03" db="EMBL/GenBank/DDBJ databases">
        <title>Whole genome shotgun sequence of Phytohabitans rumicis NBRC 108638.</title>
        <authorList>
            <person name="Komaki H."/>
            <person name="Tamura T."/>
        </authorList>
    </citation>
    <scope>NUCLEOTIDE SEQUENCE [LARGE SCALE GENOMIC DNA]</scope>
    <source>
        <strain evidence="1 2">NBRC 108638</strain>
    </source>
</reference>
<accession>A0A6V8LHE5</accession>
<dbReference type="InterPro" id="IPR012337">
    <property type="entry name" value="RNaseH-like_sf"/>
</dbReference>
<dbReference type="InterPro" id="IPR036397">
    <property type="entry name" value="RNaseH_sf"/>
</dbReference>
<dbReference type="RefSeq" id="WP_218578016.1">
    <property type="nucleotide sequence ID" value="NZ_BAABJB010000021.1"/>
</dbReference>
<comment type="caution">
    <text evidence="1">The sequence shown here is derived from an EMBL/GenBank/DDBJ whole genome shotgun (WGS) entry which is preliminary data.</text>
</comment>
<dbReference type="AlphaFoldDB" id="A0A6V8LHE5"/>
<keyword evidence="2" id="KW-1185">Reference proteome</keyword>
<dbReference type="Gene3D" id="3.30.420.10">
    <property type="entry name" value="Ribonuclease H-like superfamily/Ribonuclease H"/>
    <property type="match status" value="1"/>
</dbReference>